<keyword evidence="1" id="KW-0472">Membrane</keyword>
<sequence>MSKNTEAVKIGSAYVGVVVGAGFSTGQEVLKFFTNYGTYSYLAILIAGLMLTFFGRQISKIGNALDAEDHVGAIHYLFGEKLGKIIDYILIFFLYALSVVMIAGAGSAAHESFGVPTWLGSLIMMLAVSFTLLMDFNKIVSALGMVTPFLIVVVTIIAVYFFFKGTLSFNEVNNHIDTSRQPSHLWWWDGILYGALAFSTAFSMMTAIGGDASRRVVAGRGGLIGGLILLVLILMVNSGLLAELDKVNEAAIPTILLGREIHPFVSVALSMIMLLVIYNTIVGLMYSFVARFTVPYSRNYKLLLFGSMIIGYALSFVGFVELVDVIYPLMGYVGLALCIGITVKYFLRKRKGKQHIA</sequence>
<dbReference type="OrthoDB" id="4424890at2"/>
<evidence type="ECO:0000256" key="1">
    <source>
        <dbReference type="SAM" id="Phobius"/>
    </source>
</evidence>
<dbReference type="InterPro" id="IPR038728">
    <property type="entry name" value="YkvI-like"/>
</dbReference>
<dbReference type="EMBL" id="SCWA01000001">
    <property type="protein sequence ID" value="TDL99037.1"/>
    <property type="molecule type" value="Genomic_DNA"/>
</dbReference>
<feature type="transmembrane region" description="Helical" evidence="1">
    <location>
        <begin position="115"/>
        <end position="133"/>
    </location>
</feature>
<evidence type="ECO:0000313" key="3">
    <source>
        <dbReference type="Proteomes" id="UP000295310"/>
    </source>
</evidence>
<protein>
    <recommendedName>
        <fullName evidence="4">Branched-chain amino acid transport system II carrier protein</fullName>
    </recommendedName>
</protein>
<name>A0A4R6BGJ6_9STAP</name>
<comment type="caution">
    <text evidence="2">The sequence shown here is derived from an EMBL/GenBank/DDBJ whole genome shotgun (WGS) entry which is preliminary data.</text>
</comment>
<dbReference type="RefSeq" id="WP_133430931.1">
    <property type="nucleotide sequence ID" value="NZ_CP092172.1"/>
</dbReference>
<evidence type="ECO:0000313" key="2">
    <source>
        <dbReference type="EMBL" id="TDL99037.1"/>
    </source>
</evidence>
<feature type="transmembrane region" description="Helical" evidence="1">
    <location>
        <begin position="190"/>
        <end position="210"/>
    </location>
</feature>
<keyword evidence="1" id="KW-1133">Transmembrane helix</keyword>
<evidence type="ECO:0008006" key="4">
    <source>
        <dbReference type="Google" id="ProtNLM"/>
    </source>
</evidence>
<feature type="transmembrane region" description="Helical" evidence="1">
    <location>
        <begin position="38"/>
        <end position="55"/>
    </location>
</feature>
<feature type="transmembrane region" description="Helical" evidence="1">
    <location>
        <begin position="326"/>
        <end position="347"/>
    </location>
</feature>
<accession>A0A4R6BGJ6</accession>
<dbReference type="Proteomes" id="UP000295310">
    <property type="component" value="Unassembled WGS sequence"/>
</dbReference>
<proteinExistence type="predicted"/>
<keyword evidence="3" id="KW-1185">Reference proteome</keyword>
<feature type="transmembrane region" description="Helical" evidence="1">
    <location>
        <begin position="85"/>
        <end position="109"/>
    </location>
</feature>
<dbReference type="PANTHER" id="PTHR37814:SF1">
    <property type="entry name" value="MEMBRANE PROTEIN"/>
    <property type="match status" value="1"/>
</dbReference>
<feature type="transmembrane region" description="Helical" evidence="1">
    <location>
        <begin position="140"/>
        <end position="163"/>
    </location>
</feature>
<keyword evidence="1" id="KW-0812">Transmembrane</keyword>
<gene>
    <name evidence="2" type="ORF">ERX27_00920</name>
</gene>
<feature type="transmembrane region" description="Helical" evidence="1">
    <location>
        <begin position="7"/>
        <end position="26"/>
    </location>
</feature>
<organism evidence="2 3">
    <name type="scientific">Macrococcus brunensis</name>
    <dbReference type="NCBI Taxonomy" id="198483"/>
    <lineage>
        <taxon>Bacteria</taxon>
        <taxon>Bacillati</taxon>
        <taxon>Bacillota</taxon>
        <taxon>Bacilli</taxon>
        <taxon>Bacillales</taxon>
        <taxon>Staphylococcaceae</taxon>
        <taxon>Macrococcus</taxon>
    </lineage>
</organism>
<reference evidence="2 3" key="1">
    <citation type="submission" date="2019-01" db="EMBL/GenBank/DDBJ databases">
        <title>Draft genome sequences of the type strains of six Macrococcus species.</title>
        <authorList>
            <person name="Mazhar S."/>
            <person name="Altermann E."/>
            <person name="Hill C."/>
            <person name="Mcauliffe O."/>
        </authorList>
    </citation>
    <scope>NUCLEOTIDE SEQUENCE [LARGE SCALE GENOMIC DNA]</scope>
    <source>
        <strain evidence="2 3">CCM4811</strain>
    </source>
</reference>
<feature type="transmembrane region" description="Helical" evidence="1">
    <location>
        <begin position="261"/>
        <end position="290"/>
    </location>
</feature>
<dbReference type="AlphaFoldDB" id="A0A4R6BGJ6"/>
<feature type="transmembrane region" description="Helical" evidence="1">
    <location>
        <begin position="302"/>
        <end position="320"/>
    </location>
</feature>
<feature type="transmembrane region" description="Helical" evidence="1">
    <location>
        <begin position="222"/>
        <end position="241"/>
    </location>
</feature>
<dbReference type="PANTHER" id="PTHR37814">
    <property type="entry name" value="CONSERVED MEMBRANE PROTEIN"/>
    <property type="match status" value="1"/>
</dbReference>